<evidence type="ECO:0000313" key="1">
    <source>
        <dbReference type="EMBL" id="KAB3532847.1"/>
    </source>
</evidence>
<name>A0A833HS23_9FIRM</name>
<dbReference type="Proteomes" id="UP000465601">
    <property type="component" value="Unassembled WGS sequence"/>
</dbReference>
<proteinExistence type="predicted"/>
<organism evidence="1 2">
    <name type="scientific">Alkaliphilus serpentinus</name>
    <dbReference type="NCBI Taxonomy" id="1482731"/>
    <lineage>
        <taxon>Bacteria</taxon>
        <taxon>Bacillati</taxon>
        <taxon>Bacillota</taxon>
        <taxon>Clostridia</taxon>
        <taxon>Peptostreptococcales</taxon>
        <taxon>Natronincolaceae</taxon>
        <taxon>Alkaliphilus</taxon>
    </lineage>
</organism>
<keyword evidence="2" id="KW-1185">Reference proteome</keyword>
<protein>
    <submittedName>
        <fullName evidence="1">DUF3221 domain-containing protein</fullName>
    </submittedName>
</protein>
<evidence type="ECO:0000313" key="2">
    <source>
        <dbReference type="Proteomes" id="UP000465601"/>
    </source>
</evidence>
<sequence>MRMKKTNIGFLVIALAVIALVSLFYFDSPGSTPPADANSSQLVEYGVAGYIKEIKSAEGEALGIIYVEGSENNGATYQEAYVTVLESTKIYTNDPVGYEDLEVGMYVNVFFEGPVLESYPVQATAKQINIIPKEPVNEDED</sequence>
<comment type="caution">
    <text evidence="1">The sequence shown here is derived from an EMBL/GenBank/DDBJ whole genome shotgun (WGS) entry which is preliminary data.</text>
</comment>
<dbReference type="InterPro" id="IPR021598">
    <property type="entry name" value="DUF3221"/>
</dbReference>
<accession>A0A833HS23</accession>
<gene>
    <name evidence="1" type="ORF">F8153_01920</name>
</gene>
<dbReference type="EMBL" id="WBZB01000006">
    <property type="protein sequence ID" value="KAB3532847.1"/>
    <property type="molecule type" value="Genomic_DNA"/>
</dbReference>
<dbReference type="OrthoDB" id="2662747at2"/>
<dbReference type="Pfam" id="PF11518">
    <property type="entry name" value="DUF3221"/>
    <property type="match status" value="1"/>
</dbReference>
<reference evidence="1 2" key="1">
    <citation type="submission" date="2019-10" db="EMBL/GenBank/DDBJ databases">
        <title>Alkaliphilus serpentinus sp. nov. and Alkaliphilus pronyensis sp. nov., two novel anaerobic alkaliphilic species isolated from the serpentinized-hosted hydrothermal field of the Prony Bay (New Caledonia).</title>
        <authorList>
            <person name="Postec A."/>
        </authorList>
    </citation>
    <scope>NUCLEOTIDE SEQUENCE [LARGE SCALE GENOMIC DNA]</scope>
    <source>
        <strain evidence="1 2">LacT</strain>
    </source>
</reference>
<dbReference type="AlphaFoldDB" id="A0A833HS23"/>